<feature type="transmembrane region" description="Helical" evidence="7">
    <location>
        <begin position="239"/>
        <end position="260"/>
    </location>
</feature>
<comment type="catalytic activity">
    <reaction evidence="7">
        <text>L-cysteinyl-[prolipoprotein] + a 1,2-diacyl-sn-glycero-3-phospho-(1'-sn-glycerol) = an S-1,2-diacyl-sn-glyceryl-L-cysteinyl-[prolipoprotein] + sn-glycerol 1-phosphate + H(+)</text>
        <dbReference type="Rhea" id="RHEA:56712"/>
        <dbReference type="Rhea" id="RHEA-COMP:14679"/>
        <dbReference type="Rhea" id="RHEA-COMP:14680"/>
        <dbReference type="ChEBI" id="CHEBI:15378"/>
        <dbReference type="ChEBI" id="CHEBI:29950"/>
        <dbReference type="ChEBI" id="CHEBI:57685"/>
        <dbReference type="ChEBI" id="CHEBI:64716"/>
        <dbReference type="ChEBI" id="CHEBI:140658"/>
        <dbReference type="EC" id="2.5.1.145"/>
    </reaction>
</comment>
<dbReference type="PANTHER" id="PTHR30589:SF0">
    <property type="entry name" value="PHOSPHATIDYLGLYCEROL--PROLIPOPROTEIN DIACYLGLYCERYL TRANSFERASE"/>
    <property type="match status" value="1"/>
</dbReference>
<keyword evidence="9" id="KW-0328">Glycosyltransferase</keyword>
<comment type="function">
    <text evidence="7">Catalyzes the transfer of the diacylglyceryl group from phosphatidylglycerol to the sulfhydryl group of the N-terminal cysteine of a prolipoprotein, the first step in the formation of mature lipoproteins.</text>
</comment>
<evidence type="ECO:0000256" key="2">
    <source>
        <dbReference type="ARBA" id="ARBA00022475"/>
    </source>
</evidence>
<dbReference type="PANTHER" id="PTHR30589">
    <property type="entry name" value="PROLIPOPROTEIN DIACYLGLYCERYL TRANSFERASE"/>
    <property type="match status" value="1"/>
</dbReference>
<dbReference type="NCBIfam" id="TIGR00544">
    <property type="entry name" value="lgt"/>
    <property type="match status" value="1"/>
</dbReference>
<comment type="similarity">
    <text evidence="1 7">Belongs to the Lgt family.</text>
</comment>
<evidence type="ECO:0000313" key="10">
    <source>
        <dbReference type="Proteomes" id="UP000622580"/>
    </source>
</evidence>
<name>A0A941HXG9_9CAUL</name>
<organism evidence="9 10">
    <name type="scientific">Phenylobacterium glaciei</name>
    <dbReference type="NCBI Taxonomy" id="2803784"/>
    <lineage>
        <taxon>Bacteria</taxon>
        <taxon>Pseudomonadati</taxon>
        <taxon>Pseudomonadota</taxon>
        <taxon>Alphaproteobacteria</taxon>
        <taxon>Caulobacterales</taxon>
        <taxon>Caulobacteraceae</taxon>
        <taxon>Phenylobacterium</taxon>
    </lineage>
</organism>
<dbReference type="EMBL" id="JAGSGD010000001">
    <property type="protein sequence ID" value="MBR7621076.1"/>
    <property type="molecule type" value="Genomic_DNA"/>
</dbReference>
<protein>
    <recommendedName>
        <fullName evidence="7">Phosphatidylglycerol--prolipoprotein diacylglyceryl transferase</fullName>
        <ecNumber evidence="7">2.5.1.145</ecNumber>
    </recommendedName>
</protein>
<feature type="transmembrane region" description="Helical" evidence="7">
    <location>
        <begin position="208"/>
        <end position="224"/>
    </location>
</feature>
<dbReference type="GO" id="GO:0042158">
    <property type="term" value="P:lipoprotein biosynthetic process"/>
    <property type="evidence" value="ECO:0007669"/>
    <property type="project" value="UniProtKB-UniRule"/>
</dbReference>
<feature type="region of interest" description="Disordered" evidence="8">
    <location>
        <begin position="280"/>
        <end position="300"/>
    </location>
</feature>
<dbReference type="AlphaFoldDB" id="A0A941HXG9"/>
<dbReference type="RefSeq" id="WP_215341942.1">
    <property type="nucleotide sequence ID" value="NZ_JAGSGD010000001.1"/>
</dbReference>
<comment type="subcellular location">
    <subcellularLocation>
        <location evidence="7">Cell membrane</location>
        <topology evidence="7">Multi-pass membrane protein</topology>
    </subcellularLocation>
</comment>
<keyword evidence="6 7" id="KW-0472">Membrane</keyword>
<evidence type="ECO:0000256" key="6">
    <source>
        <dbReference type="ARBA" id="ARBA00023136"/>
    </source>
</evidence>
<reference evidence="9" key="1">
    <citation type="submission" date="2021-04" db="EMBL/GenBank/DDBJ databases">
        <title>Draft genome assembly of strain Phenylobacterium sp. 20VBR1 using MiniION and Illumina platforms.</title>
        <authorList>
            <person name="Thomas F.A."/>
            <person name="Krishnan K.P."/>
            <person name="Sinha R.K."/>
        </authorList>
    </citation>
    <scope>NUCLEOTIDE SEQUENCE</scope>
    <source>
        <strain evidence="9">20VBR1</strain>
    </source>
</reference>
<keyword evidence="3 7" id="KW-0808">Transferase</keyword>
<evidence type="ECO:0000256" key="7">
    <source>
        <dbReference type="HAMAP-Rule" id="MF_01147"/>
    </source>
</evidence>
<feature type="transmembrane region" description="Helical" evidence="7">
    <location>
        <begin position="61"/>
        <end position="81"/>
    </location>
</feature>
<proteinExistence type="inferred from homology"/>
<dbReference type="PROSITE" id="PS01311">
    <property type="entry name" value="LGT"/>
    <property type="match status" value="1"/>
</dbReference>
<feature type="binding site" evidence="7">
    <location>
        <position position="144"/>
    </location>
    <ligand>
        <name>a 1,2-diacyl-sn-glycero-3-phospho-(1'-sn-glycerol)</name>
        <dbReference type="ChEBI" id="CHEBI:64716"/>
    </ligand>
</feature>
<keyword evidence="10" id="KW-1185">Reference proteome</keyword>
<comment type="pathway">
    <text evidence="7">Protein modification; lipoprotein biosynthesis (diacylglyceryl transfer).</text>
</comment>
<evidence type="ECO:0000256" key="4">
    <source>
        <dbReference type="ARBA" id="ARBA00022692"/>
    </source>
</evidence>
<keyword evidence="5 7" id="KW-1133">Transmembrane helix</keyword>
<keyword evidence="2 7" id="KW-1003">Cell membrane</keyword>
<evidence type="ECO:0000256" key="1">
    <source>
        <dbReference type="ARBA" id="ARBA00007150"/>
    </source>
</evidence>
<feature type="compositionally biased region" description="Basic and acidic residues" evidence="8">
    <location>
        <begin position="286"/>
        <end position="300"/>
    </location>
</feature>
<dbReference type="EC" id="2.5.1.145" evidence="7"/>
<dbReference type="GO" id="GO:0005886">
    <property type="term" value="C:plasma membrane"/>
    <property type="evidence" value="ECO:0007669"/>
    <property type="project" value="UniProtKB-SubCell"/>
</dbReference>
<feature type="transmembrane region" description="Helical" evidence="7">
    <location>
        <begin position="101"/>
        <end position="118"/>
    </location>
</feature>
<dbReference type="HAMAP" id="MF_01147">
    <property type="entry name" value="Lgt"/>
    <property type="match status" value="1"/>
</dbReference>
<evidence type="ECO:0000313" key="9">
    <source>
        <dbReference type="EMBL" id="MBR7621076.1"/>
    </source>
</evidence>
<keyword evidence="4 7" id="KW-0812">Transmembrane</keyword>
<feature type="transmembrane region" description="Helical" evidence="7">
    <location>
        <begin position="20"/>
        <end position="40"/>
    </location>
</feature>
<dbReference type="InterPro" id="IPR001640">
    <property type="entry name" value="Lgt"/>
</dbReference>
<gene>
    <name evidence="7" type="primary">lgt</name>
    <name evidence="9" type="ORF">JKL49_16910</name>
</gene>
<dbReference type="Pfam" id="PF01790">
    <property type="entry name" value="LGT"/>
    <property type="match status" value="1"/>
</dbReference>
<evidence type="ECO:0000256" key="3">
    <source>
        <dbReference type="ARBA" id="ARBA00022679"/>
    </source>
</evidence>
<evidence type="ECO:0000256" key="5">
    <source>
        <dbReference type="ARBA" id="ARBA00022989"/>
    </source>
</evidence>
<comment type="caution">
    <text evidence="9">The sequence shown here is derived from an EMBL/GenBank/DDBJ whole genome shotgun (WGS) entry which is preliminary data.</text>
</comment>
<dbReference type="Proteomes" id="UP000622580">
    <property type="component" value="Unassembled WGS sequence"/>
</dbReference>
<evidence type="ECO:0000256" key="8">
    <source>
        <dbReference type="SAM" id="MobiDB-lite"/>
    </source>
</evidence>
<dbReference type="GO" id="GO:0008961">
    <property type="term" value="F:phosphatidylglycerol-prolipoprotein diacylglyceryl transferase activity"/>
    <property type="evidence" value="ECO:0007669"/>
    <property type="project" value="UniProtKB-UniRule"/>
</dbReference>
<sequence>MPFPDIDPVLIQLGPFAIRWYALAYVAGILIGWRYITALVKNQALWPLRGPPVSVAQIDDLILWITLGIIVGGRLGHVLFYTPAMIVEAPLEVFKTWKGGMSFHGGTLGVLVATLLFARVNKVDVFRLGDVITAAAPIGLFFGRIANFINGELWGRPTDVPWAVVFPDAGIMPRHPSQIYEALLEGLVLFIVLRIATHRAKLLNRRGVVAGLFFLGYAICRIALENVREPDVGMPDFPFGLTMGMMLSIPMALGGAWLIWRGMGEPLPEPEIGLEAQVEEVVEGEPPERDPFKIEADGPA</sequence>
<accession>A0A941HXG9</accession>